<evidence type="ECO:0000313" key="3">
    <source>
        <dbReference type="RefSeq" id="XP_026281979.1"/>
    </source>
</evidence>
<dbReference type="Proteomes" id="UP000504606">
    <property type="component" value="Unplaced"/>
</dbReference>
<reference evidence="3" key="1">
    <citation type="submission" date="2025-08" db="UniProtKB">
        <authorList>
            <consortium name="RefSeq"/>
        </authorList>
    </citation>
    <scope>IDENTIFICATION</scope>
    <source>
        <tissue evidence="3">Whole organism</tissue>
    </source>
</reference>
<evidence type="ECO:0000256" key="1">
    <source>
        <dbReference type="SAM" id="Phobius"/>
    </source>
</evidence>
<keyword evidence="1" id="KW-1133">Transmembrane helix</keyword>
<sequence length="171" mass="19720">MGIPFRTVLGPPLMKYSRFYNRLCSPKIFGYSTYAACLGILGTVVTLIDLRRLLNGEAPTCEGLWKNRLSRSERLMTNETARDLKLMSSVLGVEHYALLALGAFTDNPVLLLPWLFMGMVVIFLEAFLFASRLFYEGIHMNRSEVLFTVMMIHNWLQVFCLFNRQVRMCDY</sequence>
<keyword evidence="1" id="KW-0812">Transmembrane</keyword>
<name>A0A6J1SL11_FRAOC</name>
<dbReference type="GeneID" id="113208935"/>
<protein>
    <submittedName>
        <fullName evidence="3">Uncharacterized protein LOC113208935 isoform X2</fullName>
    </submittedName>
</protein>
<dbReference type="AlphaFoldDB" id="A0A6J1SL11"/>
<feature type="transmembrane region" description="Helical" evidence="1">
    <location>
        <begin position="28"/>
        <end position="48"/>
    </location>
</feature>
<dbReference type="RefSeq" id="XP_026281979.1">
    <property type="nucleotide sequence ID" value="XM_026426194.2"/>
</dbReference>
<keyword evidence="2" id="KW-1185">Reference proteome</keyword>
<gene>
    <name evidence="3" type="primary">LOC113208935</name>
</gene>
<proteinExistence type="predicted"/>
<organism evidence="2 3">
    <name type="scientific">Frankliniella occidentalis</name>
    <name type="common">Western flower thrips</name>
    <name type="synonym">Euthrips occidentalis</name>
    <dbReference type="NCBI Taxonomy" id="133901"/>
    <lineage>
        <taxon>Eukaryota</taxon>
        <taxon>Metazoa</taxon>
        <taxon>Ecdysozoa</taxon>
        <taxon>Arthropoda</taxon>
        <taxon>Hexapoda</taxon>
        <taxon>Insecta</taxon>
        <taxon>Pterygota</taxon>
        <taxon>Neoptera</taxon>
        <taxon>Paraneoptera</taxon>
        <taxon>Thysanoptera</taxon>
        <taxon>Terebrantia</taxon>
        <taxon>Thripoidea</taxon>
        <taxon>Thripidae</taxon>
        <taxon>Frankliniella</taxon>
    </lineage>
</organism>
<keyword evidence="1" id="KW-0472">Membrane</keyword>
<evidence type="ECO:0000313" key="2">
    <source>
        <dbReference type="Proteomes" id="UP000504606"/>
    </source>
</evidence>
<accession>A0A6J1SL11</accession>
<feature type="transmembrane region" description="Helical" evidence="1">
    <location>
        <begin position="111"/>
        <end position="135"/>
    </location>
</feature>